<dbReference type="PRINTS" id="PR00420">
    <property type="entry name" value="RNGMNOXGNASE"/>
</dbReference>
<evidence type="ECO:0000313" key="7">
    <source>
        <dbReference type="EMBL" id="KND86853.1"/>
    </source>
</evidence>
<feature type="compositionally biased region" description="Low complexity" evidence="5">
    <location>
        <begin position="203"/>
        <end position="212"/>
    </location>
</feature>
<dbReference type="CDD" id="cd12148">
    <property type="entry name" value="fungal_TF_MHR"/>
    <property type="match status" value="1"/>
</dbReference>
<dbReference type="PROSITE" id="PS50048">
    <property type="entry name" value="ZN2_CY6_FUNGAL_2"/>
    <property type="match status" value="1"/>
</dbReference>
<name>A0A0L0MY75_TOLOC</name>
<evidence type="ECO:0000313" key="8">
    <source>
        <dbReference type="Proteomes" id="UP000036947"/>
    </source>
</evidence>
<dbReference type="OrthoDB" id="1047367at2759"/>
<dbReference type="InterPro" id="IPR036188">
    <property type="entry name" value="FAD/NAD-bd_sf"/>
</dbReference>
<evidence type="ECO:0000256" key="5">
    <source>
        <dbReference type="SAM" id="MobiDB-lite"/>
    </source>
</evidence>
<dbReference type="Proteomes" id="UP000036947">
    <property type="component" value="Unassembled WGS sequence"/>
</dbReference>
<gene>
    <name evidence="7" type="ORF">TOPH_08518</name>
</gene>
<keyword evidence="2" id="KW-0805">Transcription regulation</keyword>
<evidence type="ECO:0000256" key="4">
    <source>
        <dbReference type="ARBA" id="ARBA00023242"/>
    </source>
</evidence>
<dbReference type="Pfam" id="PF00172">
    <property type="entry name" value="Zn_clus"/>
    <property type="match status" value="1"/>
</dbReference>
<sequence length="1212" mass="132917">MPRPRLLPGQRRRAAEACSFCRETKKKCSGTAPCTHCLRRGIGGQCSISLRPRGSRHGGPGPCPAAPTPAAAPGRLGPSRRERPVQPSTVSPLTKRSVDRSAPSDEHDEGFRPSTPSDSRQSVAVPTSPGGRRAHRRSDASSISAANPHARMLLNLRGERVYIGGAASLSFLQLVRGVVADQIGPSQFSHNAQSDTMLEKESPSSSRNLPSSNVVDLDVGTKLAYAQCYRAVTEGFIDVFAPSEIERAFMTVDGMSALNASPQRLAALHLIVAIGAQVKSAATARDIGQHYFRQAQYHAFNGMLEDPDIDMVRSFLLMAFYLLGECRRNAAFMYLGIATRAAVALGLHSRESYADMNDPKDNLRLRVWISLRIVDMLANSILGRPAATAGLQSDINSIIEDMTKATQDDDLTRLIASHQIVSIINGIVDTLYERKELSTPVVEQLLNEIEAWAKDLPKCLRTVSLYGEPAGPKAHQGAIGSIHVSCLYYFAVTLVTRPILISTLTAPPTSGGLAQSHLASACLDAAVFLVQTCVDARKANLLYGNMCIMKALVFAAGLVLGFEIFAKRSIDYDIESAFSGARDVLNFLATQSPQAGHYYEILTLLANSITKQREKIASKGRSRYVSKIFTLNQAKDATECDARGERDWLSTSSVDYALAPAEEGVSWLSGNCTPAEPGEEVFLGWDSLDISQWDSFPMSALNNSLPDRLSNPMTGGTYQIRQPEKRKVVEVTQEKGKPRTGGINSVCWDTASPPTDSSIPITFGQRTSLLEIRTQKRMGSNSTPGWRRLNVGVIGGGIGGLSVAIALRRSGHEVTIYEKSDFAGEVGASVSCAANGTRWLHEWKVDVAQGDPVVLRKLINRDWKTGEPVSVYDLDDYERRWGYVYNMFHRQYMHAMLKDCALQEEGEGLPARLIVNHKCQRIDVEASKVTFENGTVAQHDLIVGADGIGSAVRTAIGIKPAKRPSEQSCLHTNVTTEEAVKAGLVDYSEDSALEYWGGQEGKWDKIVLSPCNDGKLLSYYCFFPREKGDYANQTWGGEDRPVDELLEPYPELDRQVFNHLNIGKEIRPWRLWIHDPYPYIHRNNGACMAIEDAAALGILFSKANFRGDIAEALAVYDDIRLPRVTRVQAAAAKAAYNINERIGFSVNKDIPTYTVEDPEKILTIEEMNAYDMHKDAKEQLAARRGIPFTEKFIRGLPVGLKLPNGITIGDAN</sequence>
<keyword evidence="1" id="KW-0479">Metal-binding</keyword>
<dbReference type="GO" id="GO:0006351">
    <property type="term" value="P:DNA-templated transcription"/>
    <property type="evidence" value="ECO:0007669"/>
    <property type="project" value="InterPro"/>
</dbReference>
<dbReference type="GO" id="GO:0000435">
    <property type="term" value="P:positive regulation of transcription from RNA polymerase II promoter by galactose"/>
    <property type="evidence" value="ECO:0007669"/>
    <property type="project" value="TreeGrafter"/>
</dbReference>
<feature type="region of interest" description="Disordered" evidence="5">
    <location>
        <begin position="49"/>
        <end position="144"/>
    </location>
</feature>
<reference evidence="7 8" key="1">
    <citation type="journal article" date="2015" name="BMC Genomics">
        <title>The genome of the truffle-parasite Tolypocladium ophioglossoides and the evolution of antifungal peptaibiotics.</title>
        <authorList>
            <person name="Quandt C.A."/>
            <person name="Bushley K.E."/>
            <person name="Spatafora J.W."/>
        </authorList>
    </citation>
    <scope>NUCLEOTIDE SEQUENCE [LARGE SCALE GENOMIC DNA]</scope>
    <source>
        <strain evidence="7 8">CBS 100239</strain>
    </source>
</reference>
<proteinExistence type="predicted"/>
<dbReference type="Pfam" id="PF04082">
    <property type="entry name" value="Fungal_trans"/>
    <property type="match status" value="1"/>
</dbReference>
<dbReference type="SUPFAM" id="SSF51905">
    <property type="entry name" value="FAD/NAD(P)-binding domain"/>
    <property type="match status" value="1"/>
</dbReference>
<dbReference type="STRING" id="1163406.A0A0L0MY75"/>
<dbReference type="Pfam" id="PF13450">
    <property type="entry name" value="NAD_binding_8"/>
    <property type="match status" value="1"/>
</dbReference>
<feature type="compositionally biased region" description="Polar residues" evidence="5">
    <location>
        <begin position="114"/>
        <end position="125"/>
    </location>
</feature>
<dbReference type="Gene3D" id="4.10.240.10">
    <property type="entry name" value="Zn(2)-C6 fungal-type DNA-binding domain"/>
    <property type="match status" value="1"/>
</dbReference>
<dbReference type="Gene3D" id="3.50.50.60">
    <property type="entry name" value="FAD/NAD(P)-binding domain"/>
    <property type="match status" value="1"/>
</dbReference>
<dbReference type="SMART" id="SM00066">
    <property type="entry name" value="GAL4"/>
    <property type="match status" value="1"/>
</dbReference>
<evidence type="ECO:0000256" key="1">
    <source>
        <dbReference type="ARBA" id="ARBA00022723"/>
    </source>
</evidence>
<evidence type="ECO:0000256" key="2">
    <source>
        <dbReference type="ARBA" id="ARBA00023015"/>
    </source>
</evidence>
<dbReference type="GO" id="GO:0008270">
    <property type="term" value="F:zinc ion binding"/>
    <property type="evidence" value="ECO:0007669"/>
    <property type="project" value="InterPro"/>
</dbReference>
<accession>A0A0L0MY75</accession>
<dbReference type="SMART" id="SM00906">
    <property type="entry name" value="Fungal_trans"/>
    <property type="match status" value="1"/>
</dbReference>
<dbReference type="PROSITE" id="PS00463">
    <property type="entry name" value="ZN2_CY6_FUNGAL_1"/>
    <property type="match status" value="1"/>
</dbReference>
<keyword evidence="4" id="KW-0539">Nucleus</keyword>
<feature type="compositionally biased region" description="Low complexity" evidence="5">
    <location>
        <begin position="68"/>
        <end position="77"/>
    </location>
</feature>
<evidence type="ECO:0000259" key="6">
    <source>
        <dbReference type="PROSITE" id="PS50048"/>
    </source>
</evidence>
<evidence type="ECO:0000256" key="3">
    <source>
        <dbReference type="ARBA" id="ARBA00023163"/>
    </source>
</evidence>
<dbReference type="PANTHER" id="PTHR47424">
    <property type="entry name" value="REGULATORY PROTEIN GAL4"/>
    <property type="match status" value="1"/>
</dbReference>
<keyword evidence="3" id="KW-0804">Transcription</keyword>
<dbReference type="InterPro" id="IPR007219">
    <property type="entry name" value="XnlR_reg_dom"/>
</dbReference>
<feature type="domain" description="Zn(2)-C6 fungal-type" evidence="6">
    <location>
        <begin position="17"/>
        <end position="48"/>
    </location>
</feature>
<dbReference type="GO" id="GO:0000981">
    <property type="term" value="F:DNA-binding transcription factor activity, RNA polymerase II-specific"/>
    <property type="evidence" value="ECO:0007669"/>
    <property type="project" value="InterPro"/>
</dbReference>
<keyword evidence="8" id="KW-1185">Reference proteome</keyword>
<dbReference type="GO" id="GO:0005634">
    <property type="term" value="C:nucleus"/>
    <property type="evidence" value="ECO:0007669"/>
    <property type="project" value="TreeGrafter"/>
</dbReference>
<dbReference type="GO" id="GO:0000978">
    <property type="term" value="F:RNA polymerase II cis-regulatory region sequence-specific DNA binding"/>
    <property type="evidence" value="ECO:0007669"/>
    <property type="project" value="TreeGrafter"/>
</dbReference>
<protein>
    <submittedName>
        <fullName evidence="7">Putative transcriptional regulatory protein</fullName>
    </submittedName>
</protein>
<dbReference type="SUPFAM" id="SSF57701">
    <property type="entry name" value="Zn2/Cys6 DNA-binding domain"/>
    <property type="match status" value="1"/>
</dbReference>
<dbReference type="AlphaFoldDB" id="A0A0L0MY75"/>
<feature type="compositionally biased region" description="Basic and acidic residues" evidence="5">
    <location>
        <begin position="96"/>
        <end position="111"/>
    </location>
</feature>
<dbReference type="InterPro" id="IPR001138">
    <property type="entry name" value="Zn2Cys6_DnaBD"/>
</dbReference>
<dbReference type="PANTHER" id="PTHR47424:SF9">
    <property type="entry name" value="TAH-2"/>
    <property type="match status" value="1"/>
</dbReference>
<dbReference type="CDD" id="cd00067">
    <property type="entry name" value="GAL4"/>
    <property type="match status" value="1"/>
</dbReference>
<dbReference type="InterPro" id="IPR036864">
    <property type="entry name" value="Zn2-C6_fun-type_DNA-bd_sf"/>
</dbReference>
<comment type="caution">
    <text evidence="7">The sequence shown here is derived from an EMBL/GenBank/DDBJ whole genome shotgun (WGS) entry which is preliminary data.</text>
</comment>
<organism evidence="7 8">
    <name type="scientific">Tolypocladium ophioglossoides (strain CBS 100239)</name>
    <name type="common">Snaketongue truffleclub</name>
    <name type="synonym">Elaphocordyceps ophioglossoides</name>
    <dbReference type="NCBI Taxonomy" id="1163406"/>
    <lineage>
        <taxon>Eukaryota</taxon>
        <taxon>Fungi</taxon>
        <taxon>Dikarya</taxon>
        <taxon>Ascomycota</taxon>
        <taxon>Pezizomycotina</taxon>
        <taxon>Sordariomycetes</taxon>
        <taxon>Hypocreomycetidae</taxon>
        <taxon>Hypocreales</taxon>
        <taxon>Ophiocordycipitaceae</taxon>
        <taxon>Tolypocladium</taxon>
    </lineage>
</organism>
<dbReference type="EMBL" id="LFRF01000047">
    <property type="protein sequence ID" value="KND86853.1"/>
    <property type="molecule type" value="Genomic_DNA"/>
</dbReference>
<dbReference type="InterPro" id="IPR051127">
    <property type="entry name" value="Fungal_SecMet_Regulators"/>
</dbReference>
<feature type="region of interest" description="Disordered" evidence="5">
    <location>
        <begin position="189"/>
        <end position="212"/>
    </location>
</feature>